<feature type="compositionally biased region" description="Low complexity" evidence="1">
    <location>
        <begin position="107"/>
        <end position="117"/>
    </location>
</feature>
<accession>A0A316V0V2</accession>
<dbReference type="GeneID" id="37023051"/>
<organism evidence="2 3">
    <name type="scientific">Meira miltonrushii</name>
    <dbReference type="NCBI Taxonomy" id="1280837"/>
    <lineage>
        <taxon>Eukaryota</taxon>
        <taxon>Fungi</taxon>
        <taxon>Dikarya</taxon>
        <taxon>Basidiomycota</taxon>
        <taxon>Ustilaginomycotina</taxon>
        <taxon>Exobasidiomycetes</taxon>
        <taxon>Exobasidiales</taxon>
        <taxon>Brachybasidiaceae</taxon>
        <taxon>Meira</taxon>
    </lineage>
</organism>
<feature type="region of interest" description="Disordered" evidence="1">
    <location>
        <begin position="1"/>
        <end position="75"/>
    </location>
</feature>
<feature type="compositionally biased region" description="Acidic residues" evidence="1">
    <location>
        <begin position="39"/>
        <end position="50"/>
    </location>
</feature>
<keyword evidence="3" id="KW-1185">Reference proteome</keyword>
<reference evidence="2 3" key="1">
    <citation type="journal article" date="2018" name="Mol. Biol. Evol.">
        <title>Broad Genomic Sampling Reveals a Smut Pathogenic Ancestry of the Fungal Clade Ustilaginomycotina.</title>
        <authorList>
            <person name="Kijpornyongpan T."/>
            <person name="Mondo S.J."/>
            <person name="Barry K."/>
            <person name="Sandor L."/>
            <person name="Lee J."/>
            <person name="Lipzen A."/>
            <person name="Pangilinan J."/>
            <person name="LaButti K."/>
            <person name="Hainaut M."/>
            <person name="Henrissat B."/>
            <person name="Grigoriev I.V."/>
            <person name="Spatafora J.W."/>
            <person name="Aime M.C."/>
        </authorList>
    </citation>
    <scope>NUCLEOTIDE SEQUENCE [LARGE SCALE GENOMIC DNA]</scope>
    <source>
        <strain evidence="2 3">MCA 3882</strain>
    </source>
</reference>
<feature type="compositionally biased region" description="Basic and acidic residues" evidence="1">
    <location>
        <begin position="66"/>
        <end position="75"/>
    </location>
</feature>
<dbReference type="OrthoDB" id="2552560at2759"/>
<feature type="region of interest" description="Disordered" evidence="1">
    <location>
        <begin position="92"/>
        <end position="120"/>
    </location>
</feature>
<dbReference type="RefSeq" id="XP_025351482.1">
    <property type="nucleotide sequence ID" value="XM_025501270.1"/>
</dbReference>
<evidence type="ECO:0000313" key="2">
    <source>
        <dbReference type="EMBL" id="PWN31180.1"/>
    </source>
</evidence>
<evidence type="ECO:0000256" key="1">
    <source>
        <dbReference type="SAM" id="MobiDB-lite"/>
    </source>
</evidence>
<dbReference type="AlphaFoldDB" id="A0A316V0V2"/>
<feature type="compositionally biased region" description="Polar residues" evidence="1">
    <location>
        <begin position="53"/>
        <end position="62"/>
    </location>
</feature>
<protein>
    <submittedName>
        <fullName evidence="2">Uncharacterized protein</fullName>
    </submittedName>
</protein>
<proteinExistence type="predicted"/>
<evidence type="ECO:0000313" key="3">
    <source>
        <dbReference type="Proteomes" id="UP000245771"/>
    </source>
</evidence>
<dbReference type="Proteomes" id="UP000245771">
    <property type="component" value="Unassembled WGS sequence"/>
</dbReference>
<dbReference type="InParanoid" id="A0A316V0V2"/>
<sequence length="487" mass="54592">MAEAGPSTLQNEVSRRNFVLNSPHYTASPSSKRRFTSIEQDEEEEEDVDESGQFPNDGSTTIIDPARFEEEQRQERERLLQEIERETALLQRTEGKAASLRKGIDKTTTNNPQNNNTGLIPGISATLIPENEEELESLEAMLREMDDGALSALLTHNIQANTLRDLLPLLPKEAPPTILPPARSAGAEASGSGLQVDEEVRALADANTEDSLYRLVEETLRERLKRGEELAKALSTFTGIRLESVESSDPKQQQVSEQECSIRHITIRGKLLGDLGAIVLDMDVEESQEDQLPRIITLDIEVDDAVYFAIGAEKINFYVESVNLPAVLLAIQAMIPIAVNRFRLFNILCKLYPDLTARKVQEVQILGMDSKQVSSNIGRKRKVGDILSALPPISRLLDPEKMETLSLENSAGARLDIIFRIQFNQYGHANSLITIKPSIPEEYIKDEDVRDFIDEMPNNFHHFITHRPSYIDIHGALVAVIDSFFRR</sequence>
<feature type="compositionally biased region" description="Polar residues" evidence="1">
    <location>
        <begin position="19"/>
        <end position="30"/>
    </location>
</feature>
<gene>
    <name evidence="2" type="ORF">FA14DRAFT_182954</name>
</gene>
<name>A0A316V0V2_9BASI</name>
<dbReference type="EMBL" id="KZ819624">
    <property type="protein sequence ID" value="PWN31180.1"/>
    <property type="molecule type" value="Genomic_DNA"/>
</dbReference>